<name>A0ABP9CRW0_9ACTN</name>
<evidence type="ECO:0000313" key="2">
    <source>
        <dbReference type="EMBL" id="GAA4815268.1"/>
    </source>
</evidence>
<reference evidence="3" key="1">
    <citation type="journal article" date="2019" name="Int. J. Syst. Evol. Microbiol.">
        <title>The Global Catalogue of Microorganisms (GCM) 10K type strain sequencing project: providing services to taxonomists for standard genome sequencing and annotation.</title>
        <authorList>
            <consortium name="The Broad Institute Genomics Platform"/>
            <consortium name="The Broad Institute Genome Sequencing Center for Infectious Disease"/>
            <person name="Wu L."/>
            <person name="Ma J."/>
        </authorList>
    </citation>
    <scope>NUCLEOTIDE SEQUENCE [LARGE SCALE GENOMIC DNA]</scope>
    <source>
        <strain evidence="3">JCM 18081</strain>
    </source>
</reference>
<dbReference type="Proteomes" id="UP001501265">
    <property type="component" value="Unassembled WGS sequence"/>
</dbReference>
<sequence length="103" mass="10556">MCPAVSCPWASTATAVDGSTLRINGSRPVLPGRPAFSSVDVTPAPFRAYGTYSAGRAACAAVRGRTLKRSHAGGGRQGRPAGSRRAPRRSVTRALHGAASVPL</sequence>
<protein>
    <submittedName>
        <fullName evidence="2">Uncharacterized protein</fullName>
    </submittedName>
</protein>
<keyword evidence="3" id="KW-1185">Reference proteome</keyword>
<organism evidence="2 3">
    <name type="scientific">Streptomyces ziwulingensis</name>
    <dbReference type="NCBI Taxonomy" id="1045501"/>
    <lineage>
        <taxon>Bacteria</taxon>
        <taxon>Bacillati</taxon>
        <taxon>Actinomycetota</taxon>
        <taxon>Actinomycetes</taxon>
        <taxon>Kitasatosporales</taxon>
        <taxon>Streptomycetaceae</taxon>
        <taxon>Streptomyces</taxon>
    </lineage>
</organism>
<accession>A0ABP9CRW0</accession>
<evidence type="ECO:0000313" key="3">
    <source>
        <dbReference type="Proteomes" id="UP001501265"/>
    </source>
</evidence>
<proteinExistence type="predicted"/>
<dbReference type="EMBL" id="BAABIG010000058">
    <property type="protein sequence ID" value="GAA4815268.1"/>
    <property type="molecule type" value="Genomic_DNA"/>
</dbReference>
<gene>
    <name evidence="2" type="ORF">GCM10023220_54140</name>
</gene>
<comment type="caution">
    <text evidence="2">The sequence shown here is derived from an EMBL/GenBank/DDBJ whole genome shotgun (WGS) entry which is preliminary data.</text>
</comment>
<evidence type="ECO:0000256" key="1">
    <source>
        <dbReference type="SAM" id="MobiDB-lite"/>
    </source>
</evidence>
<feature type="region of interest" description="Disordered" evidence="1">
    <location>
        <begin position="67"/>
        <end position="103"/>
    </location>
</feature>